<evidence type="ECO:0000313" key="10">
    <source>
        <dbReference type="EMBL" id="HGK63348.1"/>
    </source>
</evidence>
<dbReference type="Pfam" id="PF04983">
    <property type="entry name" value="RNA_pol_Rpb1_3"/>
    <property type="match status" value="1"/>
</dbReference>
<comment type="caution">
    <text evidence="10">The sequence shown here is derived from an EMBL/GenBank/DDBJ whole genome shotgun (WGS) entry which is preliminary data.</text>
</comment>
<evidence type="ECO:0000256" key="2">
    <source>
        <dbReference type="ARBA" id="ARBA00022679"/>
    </source>
</evidence>
<dbReference type="InterPro" id="IPR000722">
    <property type="entry name" value="RNA_pol_asu"/>
</dbReference>
<dbReference type="Gene3D" id="2.40.40.20">
    <property type="match status" value="1"/>
</dbReference>
<feature type="binding site" evidence="7">
    <location>
        <position position="452"/>
    </location>
    <ligand>
        <name>Mg(2+)</name>
        <dbReference type="ChEBI" id="CHEBI:18420"/>
    </ligand>
</feature>
<feature type="binding site" evidence="7">
    <location>
        <position position="864"/>
    </location>
    <ligand>
        <name>Zn(2+)</name>
        <dbReference type="ChEBI" id="CHEBI:29105"/>
        <label>2</label>
    </ligand>
</feature>
<dbReference type="Gene3D" id="1.10.40.90">
    <property type="match status" value="1"/>
</dbReference>
<dbReference type="Pfam" id="PF05000">
    <property type="entry name" value="RNA_pol_Rpb1_4"/>
    <property type="match status" value="1"/>
</dbReference>
<keyword evidence="7" id="KW-0460">Magnesium</keyword>
<dbReference type="GO" id="GO:0003677">
    <property type="term" value="F:DNA binding"/>
    <property type="evidence" value="ECO:0007669"/>
    <property type="project" value="UniProtKB-UniRule"/>
</dbReference>
<comment type="subunit">
    <text evidence="7">The RNAP catalytic core consists of 2 alpha, 1 beta, 1 beta' and 1 omega subunit. When a sigma factor is associated with the core the holoenzyme is formed, which can initiate transcription.</text>
</comment>
<dbReference type="PANTHER" id="PTHR19376">
    <property type="entry name" value="DNA-DIRECTED RNA POLYMERASE"/>
    <property type="match status" value="1"/>
</dbReference>
<evidence type="ECO:0000256" key="7">
    <source>
        <dbReference type="HAMAP-Rule" id="MF_01322"/>
    </source>
</evidence>
<dbReference type="GO" id="GO:0003899">
    <property type="term" value="F:DNA-directed RNA polymerase activity"/>
    <property type="evidence" value="ECO:0007669"/>
    <property type="project" value="UniProtKB-UniRule"/>
</dbReference>
<dbReference type="GO" id="GO:0000428">
    <property type="term" value="C:DNA-directed RNA polymerase complex"/>
    <property type="evidence" value="ECO:0007669"/>
    <property type="project" value="UniProtKB-KW"/>
</dbReference>
<dbReference type="GO" id="GO:0008270">
    <property type="term" value="F:zinc ion binding"/>
    <property type="evidence" value="ECO:0007669"/>
    <property type="project" value="UniProtKB-UniRule"/>
</dbReference>
<dbReference type="InterPro" id="IPR045867">
    <property type="entry name" value="DNA-dir_RpoC_beta_prime"/>
</dbReference>
<dbReference type="EC" id="2.7.7.6" evidence="7"/>
<dbReference type="Gene3D" id="1.10.132.30">
    <property type="match status" value="1"/>
</dbReference>
<dbReference type="InterPro" id="IPR038120">
    <property type="entry name" value="Rpb1_funnel_sf"/>
</dbReference>
<dbReference type="PANTHER" id="PTHR19376:SF54">
    <property type="entry name" value="DNA-DIRECTED RNA POLYMERASE SUBUNIT BETA"/>
    <property type="match status" value="1"/>
</dbReference>
<dbReference type="SUPFAM" id="SSF64484">
    <property type="entry name" value="beta and beta-prime subunits of DNA dependent RNA-polymerase"/>
    <property type="match status" value="1"/>
</dbReference>
<comment type="function">
    <text evidence="7 8">DNA-dependent RNA polymerase catalyzes the transcription of DNA into RNA using the four ribonucleoside triphosphates as substrates.</text>
</comment>
<dbReference type="FunFam" id="1.10.150.390:FF:000002">
    <property type="entry name" value="DNA-directed RNA polymerase subunit beta"/>
    <property type="match status" value="1"/>
</dbReference>
<keyword evidence="3 7" id="KW-0548">Nucleotidyltransferase</keyword>
<dbReference type="NCBIfam" id="TIGR02386">
    <property type="entry name" value="rpoC_TIGR"/>
    <property type="match status" value="1"/>
</dbReference>
<keyword evidence="4 7" id="KW-0479">Metal-binding</keyword>
<dbReference type="CDD" id="cd02655">
    <property type="entry name" value="RNAP_beta'_C"/>
    <property type="match status" value="1"/>
</dbReference>
<dbReference type="Pfam" id="PF00623">
    <property type="entry name" value="RNA_pol_Rpb1_2"/>
    <property type="match status" value="2"/>
</dbReference>
<sequence>MSEEFILMDFDGLKITLASPETIRSWSYGEVTKPDTINYRTQKPERDGLFCERIFGPVRDYECNCGKYKKIRFKGTICDRCGVEVTTSLVRRERMGHIELAAPVAHFLFYQVPPSKMGLLLDYTINEIQSILNYQIYVVLEPGDSPYRVKDLIEEEEYLEKKKEYDGFIAATGAEALEELLKRIDLEKLAAELRARIPHEQSRRFQLLRRLQIVEAFKNSGIRPEWMILRVIPVIPPDLRPLVTLEGGRYASADLNDLYKRVISRNNRLKHLLSTKTPEVILKYEKRLLQEAVDALFSNESKPNPIIGKQNRPLKSLCESLRGKQGRFRRNLLGKRVDYSGRSVIVVDPTLKLHQCALPKEMAYELFKPMVMRKLEEMKVADSQKTAKALYKKAPPEVWAALVEVTKNHPVLLNRAPTLHRVSIQAFYPVLVEHRAIGIHPLVCPPFNADFDGDTMSCHVPLIPEAILESATLLLSCNNILSPAHGKPLMTPTQDIVAGIYFITKEHPTAPKIDRVYDDFSEIVSGYELGEFSIHAKIKFRYKNVTYDTTVGRVILNYILPDELRFVNEVLNKDKLNELVDKCYRKLGSKRTAQLLDDLKDLGFEMATCAGISLGMDDIIVPKEKEKIIKEAESEIKKILERHRKGYISDSERYNMVVTIWNNATQEIENKLMEELEKSQNGFNPLFLLIDSGARGSKAQAVQIGGMRGLMAKPQRGGEGEEVIETPIKSSFQEGLSVWEYFISTRGGRKGLTDTALKTAEAGYLTRRLVDVAQEVVITMEDCGTILSQEVTALKEGGDIIESLAERIVGRIAAEDIVNPITNEIIVKEGEEIDEEKAKEIENCGIEKVKVRSVLTCQAPHGLCAKCYGRNLATGKLVDVGEAVGIIAAQSIGEPGTQLTLRTFHVGGMATHMVEQNKAVAKFAGKIKYDKQLQHSVRSDGQIVTLNPGKIELIEDTKKIDYEVPEGAILRVEDGQRVKENDILFEWEPYSILIIAKKSGKVRYCDIELGKTLQEDIDERVGRKEKRVIEDRERMRHPRLEILDETGKVLEVKELPNDAYLVVEDGQLVRPGDVLARLVKEVVRAKDITGGLPKVAELFEAKRVKDPAVISDIDGRVEVSPPHMGMRIVKVVAEDGKTERIYKIPYGKYLLVKTGDMVKAGDKLCEGEVDPHDVLRVKGWMAVQEFLTNRIQEVYRLQNVKINDKHISIIVRQMLKKVKIEDPGDSNFMEGQIVDAQKVDLENQRLTAEHKRPARYTRIILGITRAALLTESWLSAASFQETTRVLSEAAIEGRIDYLKGLKENVIVGRLIPAGTGFREFKKVKVVTKAEEIKEVG</sequence>
<comment type="similarity">
    <text evidence="7 8">Belongs to the RNA polymerase beta' chain family.</text>
</comment>
<evidence type="ECO:0000256" key="3">
    <source>
        <dbReference type="ARBA" id="ARBA00022695"/>
    </source>
</evidence>
<feature type="binding site" evidence="7">
    <location>
        <position position="63"/>
    </location>
    <ligand>
        <name>Zn(2+)</name>
        <dbReference type="ChEBI" id="CHEBI:29105"/>
        <label>1</label>
    </ligand>
</feature>
<reference evidence="10" key="1">
    <citation type="journal article" date="2020" name="mSystems">
        <title>Genome- and Community-Level Interaction Insights into Carbon Utilization and Element Cycling Functions of Hydrothermarchaeota in Hydrothermal Sediment.</title>
        <authorList>
            <person name="Zhou Z."/>
            <person name="Liu Y."/>
            <person name="Xu W."/>
            <person name="Pan J."/>
            <person name="Luo Z.H."/>
            <person name="Li M."/>
        </authorList>
    </citation>
    <scope>NUCLEOTIDE SEQUENCE [LARGE SCALE GENOMIC DNA]</scope>
    <source>
        <strain evidence="10">SpSt-697</strain>
    </source>
</reference>
<dbReference type="Gene3D" id="1.10.150.390">
    <property type="match status" value="1"/>
</dbReference>
<keyword evidence="5 7" id="KW-0804">Transcription</keyword>
<dbReference type="InterPro" id="IPR007083">
    <property type="entry name" value="RNA_pol_Rpb1_4"/>
</dbReference>
<dbReference type="Gene3D" id="1.10.274.100">
    <property type="entry name" value="RNA polymerase Rpb1, domain 3"/>
    <property type="match status" value="1"/>
</dbReference>
<keyword evidence="1 7" id="KW-0240">DNA-directed RNA polymerase</keyword>
<evidence type="ECO:0000259" key="9">
    <source>
        <dbReference type="SMART" id="SM00663"/>
    </source>
</evidence>
<dbReference type="SMART" id="SM00663">
    <property type="entry name" value="RPOLA_N"/>
    <property type="match status" value="1"/>
</dbReference>
<evidence type="ECO:0000256" key="4">
    <source>
        <dbReference type="ARBA" id="ARBA00022723"/>
    </source>
</evidence>
<protein>
    <recommendedName>
        <fullName evidence="7">DNA-directed RNA polymerase subunit beta'</fullName>
        <shortName evidence="7">RNAP subunit beta'</shortName>
        <ecNumber evidence="7">2.7.7.6</ecNumber>
    </recommendedName>
    <alternativeName>
        <fullName evidence="7">RNA polymerase subunit beta'</fullName>
    </alternativeName>
    <alternativeName>
        <fullName evidence="7">Transcriptase subunit beta'</fullName>
    </alternativeName>
</protein>
<feature type="domain" description="RNA polymerase N-terminal" evidence="9">
    <location>
        <begin position="225"/>
        <end position="504"/>
    </location>
</feature>
<dbReference type="InterPro" id="IPR007080">
    <property type="entry name" value="RNA_pol_Rpb1_1"/>
</dbReference>
<feature type="binding site" evidence="7">
    <location>
        <position position="857"/>
    </location>
    <ligand>
        <name>Zn(2+)</name>
        <dbReference type="ChEBI" id="CHEBI:29105"/>
        <label>2</label>
    </ligand>
</feature>
<feature type="binding site" evidence="7">
    <location>
        <position position="783"/>
    </location>
    <ligand>
        <name>Zn(2+)</name>
        <dbReference type="ChEBI" id="CHEBI:29105"/>
        <label>2</label>
    </ligand>
</feature>
<dbReference type="InterPro" id="IPR006592">
    <property type="entry name" value="RNA_pol_N"/>
</dbReference>
<feature type="binding site" evidence="7">
    <location>
        <position position="81"/>
    </location>
    <ligand>
        <name>Zn(2+)</name>
        <dbReference type="ChEBI" id="CHEBI:29105"/>
        <label>1</label>
    </ligand>
</feature>
<feature type="binding site" evidence="7">
    <location>
        <position position="78"/>
    </location>
    <ligand>
        <name>Zn(2+)</name>
        <dbReference type="ChEBI" id="CHEBI:29105"/>
        <label>1</label>
    </ligand>
</feature>
<dbReference type="Gene3D" id="1.10.1790.20">
    <property type="match status" value="1"/>
</dbReference>
<dbReference type="Pfam" id="PF04997">
    <property type="entry name" value="RNA_pol_Rpb1_1"/>
    <property type="match status" value="1"/>
</dbReference>
<evidence type="ECO:0000256" key="8">
    <source>
        <dbReference type="RuleBase" id="RU004279"/>
    </source>
</evidence>
<dbReference type="GO" id="GO:0006351">
    <property type="term" value="P:DNA-templated transcription"/>
    <property type="evidence" value="ECO:0007669"/>
    <property type="project" value="UniProtKB-UniRule"/>
</dbReference>
<dbReference type="GO" id="GO:0000287">
    <property type="term" value="F:magnesium ion binding"/>
    <property type="evidence" value="ECO:0007669"/>
    <property type="project" value="UniProtKB-UniRule"/>
</dbReference>
<dbReference type="InterPro" id="IPR012754">
    <property type="entry name" value="DNA-dir_RpoC_beta_prime_bact"/>
</dbReference>
<dbReference type="InterPro" id="IPR007066">
    <property type="entry name" value="RNA_pol_Rpb1_3"/>
</dbReference>
<dbReference type="Pfam" id="PF04998">
    <property type="entry name" value="RNA_pol_Rpb1_5"/>
    <property type="match status" value="1"/>
</dbReference>
<dbReference type="InterPro" id="IPR044893">
    <property type="entry name" value="RNA_pol_Rpb1_clamp_domain"/>
</dbReference>
<feature type="binding site" evidence="7">
    <location>
        <position position="867"/>
    </location>
    <ligand>
        <name>Zn(2+)</name>
        <dbReference type="ChEBI" id="CHEBI:29105"/>
        <label>2</label>
    </ligand>
</feature>
<dbReference type="InterPro" id="IPR007081">
    <property type="entry name" value="RNA_pol_Rpb1_5"/>
</dbReference>
<dbReference type="HAMAP" id="MF_01322">
    <property type="entry name" value="RNApol_bact_RpoC"/>
    <property type="match status" value="1"/>
</dbReference>
<proteinExistence type="inferred from homology"/>
<dbReference type="EMBL" id="DTDR01000055">
    <property type="protein sequence ID" value="HGK63348.1"/>
    <property type="molecule type" value="Genomic_DNA"/>
</dbReference>
<dbReference type="Gene3D" id="4.10.860.120">
    <property type="entry name" value="RNA polymerase II, clamp domain"/>
    <property type="match status" value="1"/>
</dbReference>
<dbReference type="Gene3D" id="2.40.50.100">
    <property type="match status" value="3"/>
</dbReference>
<gene>
    <name evidence="7 10" type="primary">rpoC</name>
    <name evidence="10" type="ORF">ENU74_01930</name>
</gene>
<feature type="binding site" evidence="7">
    <location>
        <position position="454"/>
    </location>
    <ligand>
        <name>Mg(2+)</name>
        <dbReference type="ChEBI" id="CHEBI:18420"/>
    </ligand>
</feature>
<accession>A0A7V4E419</accession>
<evidence type="ECO:0000256" key="1">
    <source>
        <dbReference type="ARBA" id="ARBA00022478"/>
    </source>
</evidence>
<feature type="binding site" evidence="7">
    <location>
        <position position="450"/>
    </location>
    <ligand>
        <name>Mg(2+)</name>
        <dbReference type="ChEBI" id="CHEBI:18420"/>
    </ligand>
</feature>
<keyword evidence="2 7" id="KW-0808">Transferase</keyword>
<evidence type="ECO:0000256" key="6">
    <source>
        <dbReference type="ARBA" id="ARBA00048552"/>
    </source>
</evidence>
<organism evidence="10">
    <name type="scientific">candidate division WOR-3 bacterium</name>
    <dbReference type="NCBI Taxonomy" id="2052148"/>
    <lineage>
        <taxon>Bacteria</taxon>
        <taxon>Bacteria division WOR-3</taxon>
    </lineage>
</organism>
<name>A0A7V4E419_UNCW3</name>
<comment type="cofactor">
    <cofactor evidence="7">
        <name>Zn(2+)</name>
        <dbReference type="ChEBI" id="CHEBI:29105"/>
    </cofactor>
    <text evidence="7">Binds 2 Zn(2+) ions per subunit.</text>
</comment>
<feature type="binding site" evidence="7">
    <location>
        <position position="65"/>
    </location>
    <ligand>
        <name>Zn(2+)</name>
        <dbReference type="ChEBI" id="CHEBI:29105"/>
        <label>1</label>
    </ligand>
</feature>
<keyword evidence="7" id="KW-0862">Zinc</keyword>
<dbReference type="InterPro" id="IPR042102">
    <property type="entry name" value="RNA_pol_Rpb1_3_sf"/>
</dbReference>
<dbReference type="CDD" id="cd01609">
    <property type="entry name" value="RNAP_beta'_N"/>
    <property type="match status" value="1"/>
</dbReference>
<comment type="catalytic activity">
    <reaction evidence="6 7 8">
        <text>RNA(n) + a ribonucleoside 5'-triphosphate = RNA(n+1) + diphosphate</text>
        <dbReference type="Rhea" id="RHEA:21248"/>
        <dbReference type="Rhea" id="RHEA-COMP:14527"/>
        <dbReference type="Rhea" id="RHEA-COMP:17342"/>
        <dbReference type="ChEBI" id="CHEBI:33019"/>
        <dbReference type="ChEBI" id="CHEBI:61557"/>
        <dbReference type="ChEBI" id="CHEBI:140395"/>
        <dbReference type="EC" id="2.7.7.6"/>
    </reaction>
</comment>
<comment type="cofactor">
    <cofactor evidence="7">
        <name>Mg(2+)</name>
        <dbReference type="ChEBI" id="CHEBI:18420"/>
    </cofactor>
    <text evidence="7">Binds 1 Mg(2+) ion per subunit.</text>
</comment>
<evidence type="ECO:0000256" key="5">
    <source>
        <dbReference type="ARBA" id="ARBA00023163"/>
    </source>
</evidence>